<accession>A0A1R3IT76</accession>
<feature type="region of interest" description="Disordered" evidence="1">
    <location>
        <begin position="251"/>
        <end position="329"/>
    </location>
</feature>
<evidence type="ECO:0000256" key="1">
    <source>
        <dbReference type="SAM" id="MobiDB-lite"/>
    </source>
</evidence>
<feature type="compositionally biased region" description="Basic and acidic residues" evidence="1">
    <location>
        <begin position="318"/>
        <end position="329"/>
    </location>
</feature>
<feature type="compositionally biased region" description="Basic and acidic residues" evidence="1">
    <location>
        <begin position="294"/>
        <end position="309"/>
    </location>
</feature>
<evidence type="ECO:0000313" key="2">
    <source>
        <dbReference type="EMBL" id="OMO85791.1"/>
    </source>
</evidence>
<feature type="compositionally biased region" description="Basic and acidic residues" evidence="1">
    <location>
        <begin position="107"/>
        <end position="133"/>
    </location>
</feature>
<proteinExistence type="predicted"/>
<protein>
    <submittedName>
        <fullName evidence="2">Uncharacterized protein</fullName>
    </submittedName>
</protein>
<dbReference type="Proteomes" id="UP000187203">
    <property type="component" value="Unassembled WGS sequence"/>
</dbReference>
<name>A0A1R3IT76_9ROSI</name>
<reference evidence="3" key="1">
    <citation type="submission" date="2013-09" db="EMBL/GenBank/DDBJ databases">
        <title>Corchorus olitorius genome sequencing.</title>
        <authorList>
            <person name="Alam M."/>
            <person name="Haque M.S."/>
            <person name="Islam M.S."/>
            <person name="Emdad E.M."/>
            <person name="Islam M.M."/>
            <person name="Ahmed B."/>
            <person name="Halim A."/>
            <person name="Hossen Q.M.M."/>
            <person name="Hossain M.Z."/>
            <person name="Ahmed R."/>
            <person name="Khan M.M."/>
            <person name="Islam R."/>
            <person name="Rashid M.M."/>
            <person name="Khan S.A."/>
            <person name="Rahman M.S."/>
            <person name="Alam M."/>
            <person name="Yahiya A.S."/>
            <person name="Khan M.S."/>
            <person name="Azam M.S."/>
            <person name="Haque T."/>
            <person name="Lashkar M.Z.H."/>
            <person name="Akhand A.I."/>
            <person name="Morshed G."/>
            <person name="Roy S."/>
            <person name="Uddin K.S."/>
            <person name="Rabeya T."/>
            <person name="Hossain A.S."/>
            <person name="Chowdhury A."/>
            <person name="Snigdha A.R."/>
            <person name="Mortoza M.S."/>
            <person name="Matin S.A."/>
            <person name="Hoque S.M.E."/>
            <person name="Islam M.K."/>
            <person name="Roy D.K."/>
            <person name="Haider R."/>
            <person name="Moosa M.M."/>
            <person name="Elias S.M."/>
            <person name="Hasan A.M."/>
            <person name="Jahan S."/>
            <person name="Shafiuddin M."/>
            <person name="Mahmood N."/>
            <person name="Shommy N.S."/>
        </authorList>
    </citation>
    <scope>NUCLEOTIDE SEQUENCE [LARGE SCALE GENOMIC DNA]</scope>
    <source>
        <strain evidence="3">cv. O-4</strain>
    </source>
</reference>
<evidence type="ECO:0000313" key="3">
    <source>
        <dbReference type="Proteomes" id="UP000187203"/>
    </source>
</evidence>
<feature type="region of interest" description="Disordered" evidence="1">
    <location>
        <begin position="107"/>
        <end position="178"/>
    </location>
</feature>
<dbReference type="EMBL" id="AWUE01017667">
    <property type="protein sequence ID" value="OMO85791.1"/>
    <property type="molecule type" value="Genomic_DNA"/>
</dbReference>
<feature type="compositionally biased region" description="Basic and acidic residues" evidence="1">
    <location>
        <begin position="272"/>
        <end position="287"/>
    </location>
</feature>
<comment type="caution">
    <text evidence="2">The sequence shown here is derived from an EMBL/GenBank/DDBJ whole genome shotgun (WGS) entry which is preliminary data.</text>
</comment>
<organism evidence="2 3">
    <name type="scientific">Corchorus olitorius</name>
    <dbReference type="NCBI Taxonomy" id="93759"/>
    <lineage>
        <taxon>Eukaryota</taxon>
        <taxon>Viridiplantae</taxon>
        <taxon>Streptophyta</taxon>
        <taxon>Embryophyta</taxon>
        <taxon>Tracheophyta</taxon>
        <taxon>Spermatophyta</taxon>
        <taxon>Magnoliopsida</taxon>
        <taxon>eudicotyledons</taxon>
        <taxon>Gunneridae</taxon>
        <taxon>Pentapetalae</taxon>
        <taxon>rosids</taxon>
        <taxon>malvids</taxon>
        <taxon>Malvales</taxon>
        <taxon>Malvaceae</taxon>
        <taxon>Grewioideae</taxon>
        <taxon>Apeibeae</taxon>
        <taxon>Corchorus</taxon>
    </lineage>
</organism>
<sequence>MDYKVGKEDIVDVFGLPNSGEFIVESRNAIDREKLHELYNIDSSKKIYLQDLVIDLDKIDGYVCGYSIRKSGKAKRVSAIEILASSWGVQEMNTLLSGIDDYEIEKKGSGDEPKLSDHDVQTDDCNKEKHGLEEDTIMSWSDDCEDVKGPSVNGDGHEQCPMDEADVPTSPKKKGDDGDELQWLKMEFAKTNAKVESCMSLLNVVMEDVKFIKSQLLDGSKSYFAKQNEGIPCRDGDGGERHNAFAGFEKSPDLKESRDGAERHNAFGSFEKNPDFKESMDGGERHNAFGGFEKTPDFKESMDGGERHNAFGGFEKTPYFKESRDPGER</sequence>
<keyword evidence="3" id="KW-1185">Reference proteome</keyword>
<dbReference type="AlphaFoldDB" id="A0A1R3IT76"/>
<gene>
    <name evidence="2" type="ORF">COLO4_21437</name>
</gene>
<dbReference type="OrthoDB" id="10463226at2759"/>
<feature type="compositionally biased region" description="Basic and acidic residues" evidence="1">
    <location>
        <begin position="251"/>
        <end position="265"/>
    </location>
</feature>